<accession>A0A382Z0S9</accession>
<dbReference type="EMBL" id="UINC01180074">
    <property type="protein sequence ID" value="SVD89086.1"/>
    <property type="molecule type" value="Genomic_DNA"/>
</dbReference>
<gene>
    <name evidence="2" type="ORF">METZ01_LOCUS441940</name>
</gene>
<organism evidence="2">
    <name type="scientific">marine metagenome</name>
    <dbReference type="NCBI Taxonomy" id="408172"/>
    <lineage>
        <taxon>unclassified sequences</taxon>
        <taxon>metagenomes</taxon>
        <taxon>ecological metagenomes</taxon>
    </lineage>
</organism>
<dbReference type="AlphaFoldDB" id="A0A382Z0S9"/>
<dbReference type="PROSITE" id="PS50042">
    <property type="entry name" value="CNMP_BINDING_3"/>
    <property type="match status" value="1"/>
</dbReference>
<dbReference type="InterPro" id="IPR018490">
    <property type="entry name" value="cNMP-bd_dom_sf"/>
</dbReference>
<reference evidence="2" key="1">
    <citation type="submission" date="2018-05" db="EMBL/GenBank/DDBJ databases">
        <authorList>
            <person name="Lanie J.A."/>
            <person name="Ng W.-L."/>
            <person name="Kazmierczak K.M."/>
            <person name="Andrzejewski T.M."/>
            <person name="Davidsen T.M."/>
            <person name="Wayne K.J."/>
            <person name="Tettelin H."/>
            <person name="Glass J.I."/>
            <person name="Rusch D."/>
            <person name="Podicherti R."/>
            <person name="Tsui H.-C.T."/>
            <person name="Winkler M.E."/>
        </authorList>
    </citation>
    <scope>NUCLEOTIDE SEQUENCE</scope>
</reference>
<dbReference type="PROSITE" id="PS00888">
    <property type="entry name" value="CNMP_BINDING_1"/>
    <property type="match status" value="1"/>
</dbReference>
<dbReference type="Gene3D" id="2.60.120.10">
    <property type="entry name" value="Jelly Rolls"/>
    <property type="match status" value="1"/>
</dbReference>
<feature type="domain" description="Cyclic nucleotide-binding" evidence="1">
    <location>
        <begin position="95"/>
        <end position="165"/>
    </location>
</feature>
<dbReference type="CDD" id="cd00038">
    <property type="entry name" value="CAP_ED"/>
    <property type="match status" value="1"/>
</dbReference>
<dbReference type="InterPro" id="IPR018488">
    <property type="entry name" value="cNMP-bd_CS"/>
</dbReference>
<dbReference type="InterPro" id="IPR000595">
    <property type="entry name" value="cNMP-bd_dom"/>
</dbReference>
<dbReference type="InterPro" id="IPR014710">
    <property type="entry name" value="RmlC-like_jellyroll"/>
</dbReference>
<protein>
    <recommendedName>
        <fullName evidence="1">Cyclic nucleotide-binding domain-containing protein</fullName>
    </recommendedName>
</protein>
<proteinExistence type="predicted"/>
<sequence>MSSIEERYSIWGVDKLVYGPIDRETLLRWTRDGRVTSETWVHDKQIDFWLQGEKIDFIKPELAEHEAKTIRVGASPDADEEEVKLTPDSLRSFELFSELSDHKLEQIIMFSSTRKFAGGTMIVRKGEPGKSLYLIVEGHVTASITVGGKKEKLAEIGEGDFFGEL</sequence>
<name>A0A382Z0S9_9ZZZZ</name>
<evidence type="ECO:0000259" key="1">
    <source>
        <dbReference type="PROSITE" id="PS50042"/>
    </source>
</evidence>
<dbReference type="Pfam" id="PF00027">
    <property type="entry name" value="cNMP_binding"/>
    <property type="match status" value="1"/>
</dbReference>
<feature type="non-terminal residue" evidence="2">
    <location>
        <position position="165"/>
    </location>
</feature>
<evidence type="ECO:0000313" key="2">
    <source>
        <dbReference type="EMBL" id="SVD89086.1"/>
    </source>
</evidence>
<dbReference type="SUPFAM" id="SSF51206">
    <property type="entry name" value="cAMP-binding domain-like"/>
    <property type="match status" value="1"/>
</dbReference>